<accession>A0A8C5R357</accession>
<keyword evidence="3" id="KW-1185">Reference proteome</keyword>
<reference evidence="2" key="1">
    <citation type="submission" date="2025-08" db="UniProtKB">
        <authorList>
            <consortium name="Ensembl"/>
        </authorList>
    </citation>
    <scope>IDENTIFICATION</scope>
</reference>
<reference evidence="2" key="2">
    <citation type="submission" date="2025-09" db="UniProtKB">
        <authorList>
            <consortium name="Ensembl"/>
        </authorList>
    </citation>
    <scope>IDENTIFICATION</scope>
</reference>
<name>A0A8C5R357_9ANUR</name>
<dbReference type="GeneTree" id="ENSGT00390000005481"/>
<evidence type="ECO:0000313" key="2">
    <source>
        <dbReference type="Ensembl" id="ENSLLEP00000046362.1"/>
    </source>
</evidence>
<evidence type="ECO:0000256" key="1">
    <source>
        <dbReference type="SAM" id="MobiDB-lite"/>
    </source>
</evidence>
<sequence length="387" mass="43140">MLQAQGSLAESVDGDELRSDDGFQGERPCLNYYCLYLYQAGSLSQPLAAADAESLVSVVGEASSEDFSLSPVDTNLPSELEPELRGFVAKWLSRGTFFEGVGIVSAVELSSFPEYSLGCYHCLLRQDQACESSAPSPEYVVCFLGGSEKGLDLFRLELDNYAATLKTKLSLQMTNLEAEIKPLLGSWYADTVLPIYRVVTLFQEKVAYLLHAALSYTPVEVKNADPTTQNDIKGFQSLASLQGLVQDDTMSSLCIVMTEELQKQVYVDFSDSQPQLVNAVSNKFCEDWMQVFINCYDGGNPFLFRQKLENFKLKVIQDMNNLKRLIRQAEMSHYALFRCYTFLKNCGNGDILLKIVKVEHAEMPESGSVVSVLEEFIREEGSSVHHS</sequence>
<dbReference type="InterPro" id="IPR028280">
    <property type="entry name" value="Njmu-R1"/>
</dbReference>
<dbReference type="GO" id="GO:0005802">
    <property type="term" value="C:trans-Golgi network"/>
    <property type="evidence" value="ECO:0007669"/>
    <property type="project" value="InterPro"/>
</dbReference>
<protein>
    <submittedName>
        <fullName evidence="2">Chromosome 17 open reading frame 75</fullName>
    </submittedName>
</protein>
<feature type="region of interest" description="Disordered" evidence="1">
    <location>
        <begin position="1"/>
        <end position="20"/>
    </location>
</feature>
<dbReference type="Ensembl" id="ENSLLET00000048203.1">
    <property type="protein sequence ID" value="ENSLLEP00000046362.1"/>
    <property type="gene ID" value="ENSLLEG00000029398.1"/>
</dbReference>
<dbReference type="Proteomes" id="UP000694569">
    <property type="component" value="Unplaced"/>
</dbReference>
<dbReference type="OrthoDB" id="20238at2759"/>
<dbReference type="Pfam" id="PF15053">
    <property type="entry name" value="Njmu-R1"/>
    <property type="match status" value="1"/>
</dbReference>
<evidence type="ECO:0000313" key="3">
    <source>
        <dbReference type="Proteomes" id="UP000694569"/>
    </source>
</evidence>
<organism evidence="2 3">
    <name type="scientific">Leptobrachium leishanense</name>
    <name type="common">Leishan spiny toad</name>
    <dbReference type="NCBI Taxonomy" id="445787"/>
    <lineage>
        <taxon>Eukaryota</taxon>
        <taxon>Metazoa</taxon>
        <taxon>Chordata</taxon>
        <taxon>Craniata</taxon>
        <taxon>Vertebrata</taxon>
        <taxon>Euteleostomi</taxon>
        <taxon>Amphibia</taxon>
        <taxon>Batrachia</taxon>
        <taxon>Anura</taxon>
        <taxon>Pelobatoidea</taxon>
        <taxon>Megophryidae</taxon>
        <taxon>Leptobrachium</taxon>
    </lineage>
</organism>
<gene>
    <name evidence="2" type="primary">C17orf75</name>
</gene>
<proteinExistence type="predicted"/>
<dbReference type="PANTHER" id="PTHR14416">
    <property type="entry name" value="PROTEIN NJMU-R1"/>
    <property type="match status" value="1"/>
</dbReference>
<dbReference type="AlphaFoldDB" id="A0A8C5R357"/>
<dbReference type="PANTHER" id="PTHR14416:SF2">
    <property type="entry name" value="PROTEIN NJMU-R1"/>
    <property type="match status" value="1"/>
</dbReference>
<dbReference type="GO" id="GO:0099041">
    <property type="term" value="P:vesicle tethering to Golgi"/>
    <property type="evidence" value="ECO:0007669"/>
    <property type="project" value="InterPro"/>
</dbReference>